<dbReference type="InterPro" id="IPR050363">
    <property type="entry name" value="MIP/Aquaporin"/>
</dbReference>
<comment type="caution">
    <text evidence="9">The sequence shown here is derived from an EMBL/GenBank/DDBJ whole genome shotgun (WGS) entry which is preliminary data.</text>
</comment>
<dbReference type="EMBL" id="JTDE01021990">
    <property type="protein sequence ID" value="KAF7232208.1"/>
    <property type="molecule type" value="Genomic_DNA"/>
</dbReference>
<dbReference type="PRINTS" id="PR00783">
    <property type="entry name" value="MINTRINSICP"/>
</dbReference>
<evidence type="ECO:0000313" key="10">
    <source>
        <dbReference type="Proteomes" id="UP000822476"/>
    </source>
</evidence>
<evidence type="ECO:0000256" key="1">
    <source>
        <dbReference type="ARBA" id="ARBA00004141"/>
    </source>
</evidence>
<dbReference type="CDD" id="cd00333">
    <property type="entry name" value="MIP"/>
    <property type="match status" value="1"/>
</dbReference>
<dbReference type="Gene3D" id="1.20.1080.10">
    <property type="entry name" value="Glycerol uptake facilitator protein"/>
    <property type="match status" value="1"/>
</dbReference>
<evidence type="ECO:0000256" key="4">
    <source>
        <dbReference type="ARBA" id="ARBA00022692"/>
    </source>
</evidence>
<dbReference type="AlphaFoldDB" id="A0A8S9YB59"/>
<evidence type="ECO:0000256" key="3">
    <source>
        <dbReference type="ARBA" id="ARBA00022448"/>
    </source>
</evidence>
<organism evidence="9 10">
    <name type="scientific">Paragonimus skrjabini miyazakii</name>
    <dbReference type="NCBI Taxonomy" id="59628"/>
    <lineage>
        <taxon>Eukaryota</taxon>
        <taxon>Metazoa</taxon>
        <taxon>Spiralia</taxon>
        <taxon>Lophotrochozoa</taxon>
        <taxon>Platyhelminthes</taxon>
        <taxon>Trematoda</taxon>
        <taxon>Digenea</taxon>
        <taxon>Plagiorchiida</taxon>
        <taxon>Troglotremata</taxon>
        <taxon>Troglotrematidae</taxon>
        <taxon>Paragonimus</taxon>
    </lineage>
</organism>
<accession>A0A8S9YB59</accession>
<keyword evidence="6 8" id="KW-0472">Membrane</keyword>
<dbReference type="PANTHER" id="PTHR43829:SF9">
    <property type="entry name" value="AQUAPORIN-9"/>
    <property type="match status" value="1"/>
</dbReference>
<feature type="transmembrane region" description="Helical" evidence="8">
    <location>
        <begin position="12"/>
        <end position="38"/>
    </location>
</feature>
<feature type="transmembrane region" description="Helical" evidence="8">
    <location>
        <begin position="246"/>
        <end position="265"/>
    </location>
</feature>
<gene>
    <name evidence="9" type="ORF">EG68_10807</name>
</gene>
<comment type="subcellular location">
    <subcellularLocation>
        <location evidence="1">Membrane</location>
        <topology evidence="1">Multi-pass membrane protein</topology>
    </subcellularLocation>
</comment>
<keyword evidence="10" id="KW-1185">Reference proteome</keyword>
<name>A0A8S9YB59_9TREM</name>
<proteinExistence type="inferred from homology"/>
<dbReference type="GO" id="GO:0015254">
    <property type="term" value="F:glycerol channel activity"/>
    <property type="evidence" value="ECO:0007669"/>
    <property type="project" value="TreeGrafter"/>
</dbReference>
<feature type="transmembrane region" description="Helical" evidence="8">
    <location>
        <begin position="58"/>
        <end position="77"/>
    </location>
</feature>
<dbReference type="Proteomes" id="UP000822476">
    <property type="component" value="Unassembled WGS sequence"/>
</dbReference>
<dbReference type="InterPro" id="IPR023271">
    <property type="entry name" value="Aquaporin-like"/>
</dbReference>
<dbReference type="PROSITE" id="PS00221">
    <property type="entry name" value="MIP"/>
    <property type="match status" value="1"/>
</dbReference>
<dbReference type="GO" id="GO:0015250">
    <property type="term" value="F:water channel activity"/>
    <property type="evidence" value="ECO:0007669"/>
    <property type="project" value="TreeGrafter"/>
</dbReference>
<dbReference type="SUPFAM" id="SSF81338">
    <property type="entry name" value="Aquaporin-like"/>
    <property type="match status" value="1"/>
</dbReference>
<feature type="transmembrane region" description="Helical" evidence="8">
    <location>
        <begin position="98"/>
        <end position="119"/>
    </location>
</feature>
<evidence type="ECO:0000256" key="6">
    <source>
        <dbReference type="ARBA" id="ARBA00023136"/>
    </source>
</evidence>
<evidence type="ECO:0008006" key="11">
    <source>
        <dbReference type="Google" id="ProtNLM"/>
    </source>
</evidence>
<sequence length="285" mass="30957">MEHVISKLRLSRYPIIGACLAELCGTTIMILYGCGVLAQVKLGKQNDKEHGSFPSISWNWGMAVMLGVFFSGGNGHGHINPAVTFAFAMIGKLSWIRVPLYTICQTFGAFLGALVVLVVNLENIRKYAHEHDADQWLVNTTGDIFVTNPWISQSGCFIDQFTGTALLTAGALAITDKRTWNLPEYLHPFFLGLLVYSLVQAYAVNAGCALNPARDFGPRLMILMCGWETAFSAGNYYFWVPIVGPYLGATAGALLYEATIGIHVGSASRNGKTGNQAVRQADSPL</sequence>
<dbReference type="PANTHER" id="PTHR43829">
    <property type="entry name" value="AQUAPORIN OR AQUAGLYCEROPORIN RELATED"/>
    <property type="match status" value="1"/>
</dbReference>
<keyword evidence="5 8" id="KW-1133">Transmembrane helix</keyword>
<evidence type="ECO:0000256" key="7">
    <source>
        <dbReference type="RuleBase" id="RU000477"/>
    </source>
</evidence>
<evidence type="ECO:0000256" key="5">
    <source>
        <dbReference type="ARBA" id="ARBA00022989"/>
    </source>
</evidence>
<dbReference type="OrthoDB" id="3222at2759"/>
<reference evidence="9" key="1">
    <citation type="submission" date="2019-07" db="EMBL/GenBank/DDBJ databases">
        <title>Annotation for the trematode Paragonimus miyazaki's.</title>
        <authorList>
            <person name="Choi Y.-J."/>
        </authorList>
    </citation>
    <scope>NUCLEOTIDE SEQUENCE</scope>
    <source>
        <strain evidence="9">Japan</strain>
    </source>
</reference>
<keyword evidence="3 7" id="KW-0813">Transport</keyword>
<dbReference type="Pfam" id="PF00230">
    <property type="entry name" value="MIP"/>
    <property type="match status" value="1"/>
</dbReference>
<protein>
    <recommendedName>
        <fullName evidence="11">Aquaporin-3</fullName>
    </recommendedName>
</protein>
<keyword evidence="4 7" id="KW-0812">Transmembrane</keyword>
<dbReference type="InterPro" id="IPR022357">
    <property type="entry name" value="MIP_CS"/>
</dbReference>
<dbReference type="PROSITE" id="PS51257">
    <property type="entry name" value="PROKAR_LIPOPROTEIN"/>
    <property type="match status" value="1"/>
</dbReference>
<comment type="similarity">
    <text evidence="2 7">Belongs to the MIP/aquaporin (TC 1.A.8) family.</text>
</comment>
<dbReference type="InterPro" id="IPR000425">
    <property type="entry name" value="MIP"/>
</dbReference>
<feature type="transmembrane region" description="Helical" evidence="8">
    <location>
        <begin position="185"/>
        <end position="208"/>
    </location>
</feature>
<evidence type="ECO:0000256" key="8">
    <source>
        <dbReference type="SAM" id="Phobius"/>
    </source>
</evidence>
<evidence type="ECO:0000256" key="2">
    <source>
        <dbReference type="ARBA" id="ARBA00006175"/>
    </source>
</evidence>
<evidence type="ECO:0000313" key="9">
    <source>
        <dbReference type="EMBL" id="KAF7232208.1"/>
    </source>
</evidence>
<dbReference type="GO" id="GO:0005886">
    <property type="term" value="C:plasma membrane"/>
    <property type="evidence" value="ECO:0007669"/>
    <property type="project" value="TreeGrafter"/>
</dbReference>
<dbReference type="NCBIfam" id="TIGR00861">
    <property type="entry name" value="MIP"/>
    <property type="match status" value="1"/>
</dbReference>